<keyword evidence="4" id="KW-1185">Reference proteome</keyword>
<name>B4RAX8_PHEZH</name>
<dbReference type="SUPFAM" id="SSF52172">
    <property type="entry name" value="CheY-like"/>
    <property type="match status" value="2"/>
</dbReference>
<dbReference type="KEGG" id="pzu:PHZ_c1618"/>
<feature type="modified residue" description="4-aspartylphosphate" evidence="1">
    <location>
        <position position="57"/>
    </location>
</feature>
<proteinExistence type="predicted"/>
<feature type="domain" description="Response regulatory" evidence="2">
    <location>
        <begin position="8"/>
        <end position="119"/>
    </location>
</feature>
<dbReference type="OrthoDB" id="8447315at2"/>
<keyword evidence="1" id="KW-0597">Phosphoprotein</keyword>
<dbReference type="Gene3D" id="3.40.50.2300">
    <property type="match status" value="1"/>
</dbReference>
<dbReference type="HOGENOM" id="CLU_640439_0_0_5"/>
<dbReference type="SMART" id="SM00267">
    <property type="entry name" value="GGDEF"/>
    <property type="match status" value="1"/>
</dbReference>
<evidence type="ECO:0000313" key="3">
    <source>
        <dbReference type="EMBL" id="ACG78029.1"/>
    </source>
</evidence>
<dbReference type="EMBL" id="CP000747">
    <property type="protein sequence ID" value="ACG78029.1"/>
    <property type="molecule type" value="Genomic_DNA"/>
</dbReference>
<dbReference type="eggNOG" id="COG3706">
    <property type="taxonomic scope" value="Bacteria"/>
</dbReference>
<dbReference type="PROSITE" id="PS50110">
    <property type="entry name" value="RESPONSE_REGULATORY"/>
    <property type="match status" value="1"/>
</dbReference>
<dbReference type="SUPFAM" id="SSF55073">
    <property type="entry name" value="Nucleotide cyclase"/>
    <property type="match status" value="1"/>
</dbReference>
<dbReference type="Pfam" id="PF00990">
    <property type="entry name" value="GGDEF"/>
    <property type="match status" value="1"/>
</dbReference>
<dbReference type="Proteomes" id="UP000001868">
    <property type="component" value="Chromosome"/>
</dbReference>
<dbReference type="InterPro" id="IPR029787">
    <property type="entry name" value="Nucleotide_cyclase"/>
</dbReference>
<dbReference type="AlphaFoldDB" id="B4RAX8"/>
<organism evidence="3 4">
    <name type="scientific">Phenylobacterium zucineum (strain HLK1)</name>
    <dbReference type="NCBI Taxonomy" id="450851"/>
    <lineage>
        <taxon>Bacteria</taxon>
        <taxon>Pseudomonadati</taxon>
        <taxon>Pseudomonadota</taxon>
        <taxon>Alphaproteobacteria</taxon>
        <taxon>Caulobacterales</taxon>
        <taxon>Caulobacteraceae</taxon>
        <taxon>Phenylobacterium</taxon>
    </lineage>
</organism>
<protein>
    <submittedName>
        <fullName evidence="3">Response regulator</fullName>
    </submittedName>
</protein>
<dbReference type="RefSeq" id="WP_012522172.1">
    <property type="nucleotide sequence ID" value="NC_011144.1"/>
</dbReference>
<dbReference type="Gene3D" id="3.30.70.270">
    <property type="match status" value="1"/>
</dbReference>
<gene>
    <name evidence="3" type="ordered locus">PHZ_c1618</name>
</gene>
<evidence type="ECO:0000313" key="4">
    <source>
        <dbReference type="Proteomes" id="UP000001868"/>
    </source>
</evidence>
<dbReference type="STRING" id="450851.PHZ_c1618"/>
<dbReference type="InterPro" id="IPR043128">
    <property type="entry name" value="Rev_trsase/Diguanyl_cyclase"/>
</dbReference>
<sequence>MAAGVQARVLIAARDDSVAGPLAEGLDRLGWRTVTARRAASAEAALSDLQIEAAIVDLQSFGDEAPELAARLKAACAPRRMPVVAIGTPDPFLKDRGFDLTMAAPLHPAQAAMRLETLVRTAVSEEEFELRLATFAERGHALDMPAEDLTPYRVLAIGEPAPQFLALSNALARNGAEVVGAFTAFTAFDYLHERPFDAVVLWAGDNPQEAMSIAGGMRRNTRLYHTPALLYLRADASVTTSEAYHRGISDVASPETPESETARRVVELARTYRRQKSVREALEQARHSGLMDAATGLFTRDLFAAHLGRLARAAQARNRPLSVCVLKVAEKPELRAPRAGGWVARAVPQIGSMIGRLVRVEDTAARLGPEVFALALPATPLHAARATGERIAAVIGCTAFDAGDGAQPFVVDFDMGAAEVPSPEAVGRALEEAAAAAAGRKAS</sequence>
<evidence type="ECO:0000259" key="2">
    <source>
        <dbReference type="PROSITE" id="PS50110"/>
    </source>
</evidence>
<dbReference type="InterPro" id="IPR011006">
    <property type="entry name" value="CheY-like_superfamily"/>
</dbReference>
<accession>B4RAX8</accession>
<reference evidence="3 4" key="1">
    <citation type="journal article" date="2008" name="BMC Genomics">
        <title>Complete genome of Phenylobacterium zucineum - a novel facultative intracellular bacterium isolated from human erythroleukemia cell line K562.</title>
        <authorList>
            <person name="Luo Y."/>
            <person name="Xu X."/>
            <person name="Ding Z."/>
            <person name="Liu Z."/>
            <person name="Zhang B."/>
            <person name="Yan Z."/>
            <person name="Sun J."/>
            <person name="Hu S."/>
            <person name="Hu X."/>
        </authorList>
    </citation>
    <scope>NUCLEOTIDE SEQUENCE [LARGE SCALE GENOMIC DNA]</scope>
    <source>
        <strain evidence="3 4">HLK1</strain>
    </source>
</reference>
<dbReference type="InterPro" id="IPR000160">
    <property type="entry name" value="GGDEF_dom"/>
</dbReference>
<evidence type="ECO:0000256" key="1">
    <source>
        <dbReference type="PROSITE-ProRule" id="PRU00169"/>
    </source>
</evidence>
<dbReference type="GO" id="GO:0000160">
    <property type="term" value="P:phosphorelay signal transduction system"/>
    <property type="evidence" value="ECO:0007669"/>
    <property type="project" value="InterPro"/>
</dbReference>
<dbReference type="InterPro" id="IPR001789">
    <property type="entry name" value="Sig_transdc_resp-reg_receiver"/>
</dbReference>